<comment type="subcellular location">
    <subcellularLocation>
        <location evidence="3">Cytoplasm</location>
        <location evidence="3">Perinuclear region</location>
    </subcellularLocation>
    <subcellularLocation>
        <location evidence="1">Endoplasmic reticulum membrane</location>
        <topology evidence="1">Single-pass membrane protein</topology>
    </subcellularLocation>
    <subcellularLocation>
        <location evidence="4">Endosome</location>
        <location evidence="4">Multivesicular body</location>
    </subcellularLocation>
    <subcellularLocation>
        <location evidence="2">Rough endoplasmic reticulum</location>
    </subcellularLocation>
</comment>
<evidence type="ECO:0000256" key="19">
    <source>
        <dbReference type="ARBA" id="ARBA00050651"/>
    </source>
</evidence>
<evidence type="ECO:0000256" key="6">
    <source>
        <dbReference type="ARBA" id="ARBA00007824"/>
    </source>
</evidence>
<evidence type="ECO:0000256" key="17">
    <source>
        <dbReference type="ARBA" id="ARBA00023315"/>
    </source>
</evidence>
<evidence type="ECO:0000256" key="15">
    <source>
        <dbReference type="ARBA" id="ARBA00023136"/>
    </source>
</evidence>
<evidence type="ECO:0000256" key="8">
    <source>
        <dbReference type="ARBA" id="ARBA00022606"/>
    </source>
</evidence>
<dbReference type="Pfam" id="PF04970">
    <property type="entry name" value="LRAT"/>
    <property type="match status" value="1"/>
</dbReference>
<dbReference type="EC" id="2.3.1.135" evidence="25"/>
<evidence type="ECO:0000256" key="11">
    <source>
        <dbReference type="ARBA" id="ARBA00022753"/>
    </source>
</evidence>
<evidence type="ECO:0000256" key="2">
    <source>
        <dbReference type="ARBA" id="ARBA00004427"/>
    </source>
</evidence>
<comment type="catalytic activity">
    <reaction evidence="20">
        <text>1,2-diheptanoyl-sn-glycero-3-phosphocholine + all-trans-retinol--[retinol-binding protein] = all-trans-retinyl heptanoate + 2-heptanoyl-sn-glycero-3-phosphocholine + apo--[retinol-binding protein]</text>
        <dbReference type="Rhea" id="RHEA:55320"/>
        <dbReference type="Rhea" id="RHEA-COMP:14426"/>
        <dbReference type="Rhea" id="RHEA-COMP:14428"/>
        <dbReference type="ChEBI" id="CHEBI:17336"/>
        <dbReference type="ChEBI" id="CHEBI:83228"/>
        <dbReference type="ChEBI" id="CHEBI:138195"/>
        <dbReference type="ChEBI" id="CHEBI:138266"/>
        <dbReference type="ChEBI" id="CHEBI:138724"/>
    </reaction>
    <physiologicalReaction direction="left-to-right" evidence="20">
        <dbReference type="Rhea" id="RHEA:55321"/>
    </physiologicalReaction>
</comment>
<keyword evidence="9" id="KW-0808">Transferase</keyword>
<evidence type="ECO:0000256" key="23">
    <source>
        <dbReference type="ARBA" id="ARBA00051862"/>
    </source>
</evidence>
<dbReference type="GO" id="GO:0005789">
    <property type="term" value="C:endoplasmic reticulum membrane"/>
    <property type="evidence" value="ECO:0007669"/>
    <property type="project" value="UniProtKB-SubCell"/>
</dbReference>
<evidence type="ECO:0000256" key="7">
    <source>
        <dbReference type="ARBA" id="ARBA00022490"/>
    </source>
</evidence>
<evidence type="ECO:0000256" key="16">
    <source>
        <dbReference type="ARBA" id="ARBA00023305"/>
    </source>
</evidence>
<proteinExistence type="inferred from homology"/>
<comment type="catalytic activity">
    <reaction evidence="23">
        <text>all-trans-retinol--[retinol-binding protein] + 1,2-dihexadecanoyl-sn-glycero-3-phosphocholine = apo--[retinol-binding protein] + all-trans-retinyl hexadecanoate + 2-hexadecanoyl-sn-glycero-3-phosphocholine</text>
        <dbReference type="Rhea" id="RHEA:56244"/>
        <dbReference type="Rhea" id="RHEA-COMP:14426"/>
        <dbReference type="Rhea" id="RHEA-COMP:14428"/>
        <dbReference type="ChEBI" id="CHEBI:17336"/>
        <dbReference type="ChEBI" id="CHEBI:17616"/>
        <dbReference type="ChEBI" id="CHEBI:72999"/>
        <dbReference type="ChEBI" id="CHEBI:76078"/>
        <dbReference type="ChEBI" id="CHEBI:83228"/>
    </reaction>
    <physiologicalReaction direction="left-to-right" evidence="23">
        <dbReference type="Rhea" id="RHEA:56245"/>
    </physiologicalReaction>
</comment>
<comment type="catalytic activity">
    <reaction evidence="19">
        <text>1,2-didodecanoyl-sn-glycero-3-phosphocholine + all-trans-retinol--[retinol-binding protein] = 2-dodecanoyl-sn-glycero-3-phosphocholine + all-trans-retinyl dodecanoate + apo--[retinol-binding protein]</text>
        <dbReference type="Rhea" id="RHEA:56248"/>
        <dbReference type="Rhea" id="RHEA-COMP:14426"/>
        <dbReference type="Rhea" id="RHEA-COMP:14428"/>
        <dbReference type="ChEBI" id="CHEBI:17336"/>
        <dbReference type="ChEBI" id="CHEBI:65211"/>
        <dbReference type="ChEBI" id="CHEBI:83228"/>
        <dbReference type="ChEBI" id="CHEBI:140088"/>
        <dbReference type="ChEBI" id="CHEBI:140089"/>
    </reaction>
    <physiologicalReaction direction="left-to-right" evidence="19">
        <dbReference type="Rhea" id="RHEA:56249"/>
    </physiologicalReaction>
</comment>
<keyword evidence="12" id="KW-0256">Endoplasmic reticulum</keyword>
<dbReference type="GO" id="GO:0042572">
    <property type="term" value="P:retinol metabolic process"/>
    <property type="evidence" value="ECO:0007669"/>
    <property type="project" value="InterPro"/>
</dbReference>
<comment type="pathway">
    <text evidence="5">Cofactor metabolism; retinol metabolism.</text>
</comment>
<accession>A0A6B0S3K4</accession>
<keyword evidence="31" id="KW-1185">Reference proteome</keyword>
<feature type="domain" description="LRAT" evidence="29">
    <location>
        <begin position="204"/>
        <end position="331"/>
    </location>
</feature>
<evidence type="ECO:0000256" key="14">
    <source>
        <dbReference type="ARBA" id="ARBA00023098"/>
    </source>
</evidence>
<keyword evidence="11" id="KW-0967">Endosome</keyword>
<keyword evidence="13" id="KW-1133">Transmembrane helix</keyword>
<sequence length="617" mass="68240">MSTRCSSSPPLCSLSTYTEGSILMCRQGSQENPPHSASSSLCHLGHLSSCHFALLYHIFFSSPSLSPNPFMGGAVRILIARNVRVKLGLEASLGGGGTALLRSDSQVTCPAALAGRLAGEQRRSAPVRPAQLAWLRAAGAGERRCPRHKTLSYRMKNPMLEAVSLVLEKLLFISYFKFFSSGAPGEDKAGNTLYEISSFLRGDVLEVPRTHLTHYGIYLGDNRVAHMMPDILLALTDDKGLTQKVVSNKRLILGVIGRVASIRVDTVEDFAYGAEILVNHLDRSLKKKALLNEEVAQRAEKLLGITPYSLLWNNCEHFVTYCRFGTAISPQADKFCENVKIIIRDQRSVLASAVLGLASIFCLVTLNHSERKMDIGLKCQRTDRQDLSTGGKKGAQYYYKDLTVLLRKNSSAQMLLETRAKILEGLTLWRRGKYRDFLKQMSGPVSCQLTAAPGSQQRSWCHPPRDSGHCPDTSSHGVLAGTPGAADLLLPMLSVSLRLLPHGFPQLLSSVFHFRFTLLGTEDARQDERKSENEEKKGRAIEKQRQNRWWGLKGDALQWKLAKEMGQRREQIAYIESAWCQKGSLPALRAAHEAVETLPLEGGRGTLRAVSSSRARQ</sequence>
<evidence type="ECO:0000259" key="29">
    <source>
        <dbReference type="PROSITE" id="PS51934"/>
    </source>
</evidence>
<keyword evidence="10" id="KW-0812">Transmembrane</keyword>
<dbReference type="EMBL" id="VBQZ03000164">
    <property type="protein sequence ID" value="MXQ96472.1"/>
    <property type="molecule type" value="Genomic_DNA"/>
</dbReference>
<comment type="catalytic activity">
    <reaction evidence="21">
        <text>1,2-dihexadecanoyl-sn-glycero-3-phosphocholine + all-trans-retinol = all-trans-retinyl hexadecanoate + 2-hexadecanoyl-sn-glycero-3-phosphocholine</text>
        <dbReference type="Rhea" id="RHEA:43904"/>
        <dbReference type="ChEBI" id="CHEBI:17336"/>
        <dbReference type="ChEBI" id="CHEBI:17616"/>
        <dbReference type="ChEBI" id="CHEBI:72999"/>
        <dbReference type="ChEBI" id="CHEBI:76078"/>
    </reaction>
    <physiologicalReaction direction="left-to-right" evidence="21">
        <dbReference type="Rhea" id="RHEA:43905"/>
    </physiologicalReaction>
</comment>
<evidence type="ECO:0000256" key="20">
    <source>
        <dbReference type="ARBA" id="ARBA00050726"/>
    </source>
</evidence>
<gene>
    <name evidence="30" type="ORF">E5288_WYG015481</name>
</gene>
<evidence type="ECO:0000256" key="28">
    <source>
        <dbReference type="PIRSR" id="PIRSR642288-1"/>
    </source>
</evidence>
<reference evidence="30" key="1">
    <citation type="submission" date="2019-10" db="EMBL/GenBank/DDBJ databases">
        <title>The sequence and de novo assembly of the wild yak genome.</title>
        <authorList>
            <person name="Liu Y."/>
        </authorList>
    </citation>
    <scope>NUCLEOTIDE SEQUENCE [LARGE SCALE GENOMIC DNA]</scope>
    <source>
        <strain evidence="30">WY2019</strain>
    </source>
</reference>
<dbReference type="PROSITE" id="PS51934">
    <property type="entry name" value="LRAT"/>
    <property type="match status" value="1"/>
</dbReference>
<keyword evidence="15" id="KW-0472">Membrane</keyword>
<comment type="function">
    <text evidence="24">Transfers the acyl group from the sn-1 position of phosphatidylcholine to all-trans retinol, producing all-trans retinyl esters. Retinyl esters are storage forms of vitamin A. LRAT plays a critical role in vision. It provides the all-trans retinyl ester substrates for the isomerohydrolase which processes the esters into 11-cis-retinol in the retinal pigment epithelium; due to a membrane-associated alcohol dehydrogenase, 11 cis-retinol is oxidized and converted into 11-cis-retinaldehyde which is the chromophore for rhodopsin and the cone photopigments. Required for the survival of cone photoreceptors and correct rod photoreceptor cell morphology.</text>
</comment>
<dbReference type="GO" id="GO:0005791">
    <property type="term" value="C:rough endoplasmic reticulum"/>
    <property type="evidence" value="ECO:0007669"/>
    <property type="project" value="UniProtKB-SubCell"/>
</dbReference>
<dbReference type="AlphaFoldDB" id="A0A6B0S3K4"/>
<evidence type="ECO:0000256" key="26">
    <source>
        <dbReference type="ARBA" id="ARBA00072314"/>
    </source>
</evidence>
<dbReference type="GO" id="GO:0047173">
    <property type="term" value="F:phosphatidylcholine-retinol O-acyltransferase activity"/>
    <property type="evidence" value="ECO:0007669"/>
    <property type="project" value="UniProtKB-EC"/>
</dbReference>
<keyword evidence="16" id="KW-0844">Vision</keyword>
<comment type="catalytic activity">
    <reaction evidence="22">
        <text>all-trans-retinol--[retinol-binding protein] + a 1,2-diacyl-sn-glycero-3-phosphocholine = apo--[retinol-binding protein] + an all-trans-retinyl ester + a 2-acyl-sn-glycero-3-phosphocholine</text>
        <dbReference type="Rhea" id="RHEA:17469"/>
        <dbReference type="Rhea" id="RHEA-COMP:14426"/>
        <dbReference type="Rhea" id="RHEA-COMP:14428"/>
        <dbReference type="ChEBI" id="CHEBI:17336"/>
        <dbReference type="ChEBI" id="CHEBI:57643"/>
        <dbReference type="ChEBI" id="CHEBI:57875"/>
        <dbReference type="ChEBI" id="CHEBI:63410"/>
        <dbReference type="ChEBI" id="CHEBI:83228"/>
        <dbReference type="EC" id="2.3.1.135"/>
    </reaction>
    <physiologicalReaction direction="left-to-right" evidence="22">
        <dbReference type="Rhea" id="RHEA:17470"/>
    </physiologicalReaction>
</comment>
<dbReference type="GO" id="GO:0006776">
    <property type="term" value="P:vitamin A metabolic process"/>
    <property type="evidence" value="ECO:0007669"/>
    <property type="project" value="TreeGrafter"/>
</dbReference>
<dbReference type="Gene3D" id="3.90.1720.10">
    <property type="entry name" value="endopeptidase domain like (from Nostoc punctiforme)"/>
    <property type="match status" value="1"/>
</dbReference>
<comment type="catalytic activity">
    <reaction evidence="18">
        <text>1,2-dioctanoyl-sn-glycero-3-phosphocholine + all-trans-retinol--[retinol-binding protein] = 2-octanoyl-sn-glycero-3-phosphocholine + all-trans-retinyl octanoate + apo--[retinol-binding protein]</text>
        <dbReference type="Rhea" id="RHEA:56240"/>
        <dbReference type="Rhea" id="RHEA-COMP:14426"/>
        <dbReference type="Rhea" id="RHEA-COMP:14428"/>
        <dbReference type="ChEBI" id="CHEBI:17336"/>
        <dbReference type="ChEBI" id="CHEBI:78228"/>
        <dbReference type="ChEBI" id="CHEBI:83228"/>
        <dbReference type="ChEBI" id="CHEBI:140082"/>
        <dbReference type="ChEBI" id="CHEBI:140084"/>
    </reaction>
    <physiologicalReaction direction="left-to-right" evidence="18">
        <dbReference type="Rhea" id="RHEA:56241"/>
    </physiologicalReaction>
</comment>
<dbReference type="FunFam" id="3.90.1720.10:FF:000006">
    <property type="entry name" value="Lecithin retinol acyltransferase"/>
    <property type="match status" value="1"/>
</dbReference>
<evidence type="ECO:0000256" key="21">
    <source>
        <dbReference type="ARBA" id="ARBA00051011"/>
    </source>
</evidence>
<evidence type="ECO:0000313" key="31">
    <source>
        <dbReference type="Proteomes" id="UP000322234"/>
    </source>
</evidence>
<evidence type="ECO:0000256" key="22">
    <source>
        <dbReference type="ARBA" id="ARBA00051581"/>
    </source>
</evidence>
<dbReference type="GO" id="GO:0005771">
    <property type="term" value="C:multivesicular body"/>
    <property type="evidence" value="ECO:0007669"/>
    <property type="project" value="UniProtKB-SubCell"/>
</dbReference>
<name>A0A6B0S3K4_9CETA</name>
<keyword evidence="8" id="KW-0716">Sensory transduction</keyword>
<feature type="active site" description="Acyl-thioester intermediate" evidence="28">
    <location>
        <position position="315"/>
    </location>
</feature>
<evidence type="ECO:0000256" key="12">
    <source>
        <dbReference type="ARBA" id="ARBA00022824"/>
    </source>
</evidence>
<keyword evidence="17" id="KW-0012">Acyltransferase</keyword>
<evidence type="ECO:0000256" key="9">
    <source>
        <dbReference type="ARBA" id="ARBA00022679"/>
    </source>
</evidence>
<dbReference type="Proteomes" id="UP000322234">
    <property type="component" value="Unassembled WGS sequence"/>
</dbReference>
<dbReference type="GO" id="GO:0007601">
    <property type="term" value="P:visual perception"/>
    <property type="evidence" value="ECO:0007669"/>
    <property type="project" value="UniProtKB-KW"/>
</dbReference>
<evidence type="ECO:0000256" key="24">
    <source>
        <dbReference type="ARBA" id="ARBA00058039"/>
    </source>
</evidence>
<keyword evidence="14" id="KW-0443">Lipid metabolism</keyword>
<dbReference type="PANTHER" id="PTHR46678:SF1">
    <property type="entry name" value="LECITHIN RETINOL ACYLTRANSFERASE"/>
    <property type="match status" value="1"/>
</dbReference>
<dbReference type="InterPro" id="IPR007053">
    <property type="entry name" value="LRAT_dom"/>
</dbReference>
<evidence type="ECO:0000256" key="4">
    <source>
        <dbReference type="ARBA" id="ARBA00004559"/>
    </source>
</evidence>
<comment type="similarity">
    <text evidence="6">Belongs to the H-rev107 family.</text>
</comment>
<evidence type="ECO:0000256" key="18">
    <source>
        <dbReference type="ARBA" id="ARBA00050634"/>
    </source>
</evidence>
<evidence type="ECO:0000256" key="3">
    <source>
        <dbReference type="ARBA" id="ARBA00004556"/>
    </source>
</evidence>
<evidence type="ECO:0000256" key="13">
    <source>
        <dbReference type="ARBA" id="ARBA00022989"/>
    </source>
</evidence>
<keyword evidence="7" id="KW-0963">Cytoplasm</keyword>
<comment type="caution">
    <text evidence="30">The sequence shown here is derived from an EMBL/GenBank/DDBJ whole genome shotgun (WGS) entry which is preliminary data.</text>
</comment>
<evidence type="ECO:0000256" key="1">
    <source>
        <dbReference type="ARBA" id="ARBA00004389"/>
    </source>
</evidence>
<organism evidence="30 31">
    <name type="scientific">Bos mutus</name>
    <name type="common">wild yak</name>
    <dbReference type="NCBI Taxonomy" id="72004"/>
    <lineage>
        <taxon>Eukaryota</taxon>
        <taxon>Metazoa</taxon>
        <taxon>Chordata</taxon>
        <taxon>Craniata</taxon>
        <taxon>Vertebrata</taxon>
        <taxon>Euteleostomi</taxon>
        <taxon>Mammalia</taxon>
        <taxon>Eutheria</taxon>
        <taxon>Laurasiatheria</taxon>
        <taxon>Artiodactyla</taxon>
        <taxon>Ruminantia</taxon>
        <taxon>Pecora</taxon>
        <taxon>Bovidae</taxon>
        <taxon>Bovinae</taxon>
        <taxon>Bos</taxon>
    </lineage>
</organism>
<protein>
    <recommendedName>
        <fullName evidence="26">Lecithin retinol acyltransferase</fullName>
        <ecNumber evidence="25">2.3.1.135</ecNumber>
    </recommendedName>
    <alternativeName>
        <fullName evidence="27">Phosphatidylcholine--retinol O-acyltransferase</fullName>
    </alternativeName>
</protein>
<dbReference type="InterPro" id="IPR042288">
    <property type="entry name" value="LRAT"/>
</dbReference>
<evidence type="ECO:0000256" key="25">
    <source>
        <dbReference type="ARBA" id="ARBA00066417"/>
    </source>
</evidence>
<evidence type="ECO:0000313" key="30">
    <source>
        <dbReference type="EMBL" id="MXQ96472.1"/>
    </source>
</evidence>
<evidence type="ECO:0000256" key="10">
    <source>
        <dbReference type="ARBA" id="ARBA00022692"/>
    </source>
</evidence>
<dbReference type="GO" id="GO:0048471">
    <property type="term" value="C:perinuclear region of cytoplasm"/>
    <property type="evidence" value="ECO:0007669"/>
    <property type="project" value="UniProtKB-SubCell"/>
</dbReference>
<evidence type="ECO:0000256" key="5">
    <source>
        <dbReference type="ARBA" id="ARBA00004891"/>
    </source>
</evidence>
<dbReference type="PANTHER" id="PTHR46678">
    <property type="entry name" value="LECITHIN RETINOL ACYLTRANSFERASE"/>
    <property type="match status" value="1"/>
</dbReference>
<evidence type="ECO:0000256" key="27">
    <source>
        <dbReference type="ARBA" id="ARBA00082402"/>
    </source>
</evidence>